<organism evidence="2 3">
    <name type="scientific">Grifola frondosa</name>
    <name type="common">Maitake</name>
    <name type="synonym">Polyporus frondosus</name>
    <dbReference type="NCBI Taxonomy" id="5627"/>
    <lineage>
        <taxon>Eukaryota</taxon>
        <taxon>Fungi</taxon>
        <taxon>Dikarya</taxon>
        <taxon>Basidiomycota</taxon>
        <taxon>Agaricomycotina</taxon>
        <taxon>Agaricomycetes</taxon>
        <taxon>Polyporales</taxon>
        <taxon>Grifolaceae</taxon>
        <taxon>Grifola</taxon>
    </lineage>
</organism>
<protein>
    <submittedName>
        <fullName evidence="2">Uncharacterized protein</fullName>
    </submittedName>
</protein>
<evidence type="ECO:0000313" key="2">
    <source>
        <dbReference type="EMBL" id="OBZ76009.1"/>
    </source>
</evidence>
<dbReference type="Pfam" id="PF18759">
    <property type="entry name" value="Plavaka"/>
    <property type="match status" value="1"/>
</dbReference>
<name>A0A1C7MHT7_GRIFR</name>
<gene>
    <name evidence="2" type="ORF">A0H81_03298</name>
</gene>
<sequence length="592" mass="66858">STAYHEICSCGRSFSSPGAFSNHWRCSREIARHLESREASSSGATGTNSPATAPSTSATTTAPASIATCSHGPITQVSSVDNDCLDLPSLEGEPEREPLSPETLPRYTPRASSYTFHLPTCVCEYPVYSSSSAIHSAAFRSISNIFRSSRNSFGLFRQYRFSPKHAPEHTHRQECTESEDLIANPYDPYPNQSSFLLGEWYWNDGVKKSQSSFMNMTKIITHPDFKPEDVAKTNWQRVDSHLAGSVKTISGLGLGEWEDEDGRSSWLDSVKISVPFHRKMLRPGPVDFLAGNLCHRRLVSIIRDKISNPEHHRHFTYEPYEVLWQPGEASDPIRVHGELYSSQAFIDAHRDLQDAPGEPDCDLPKVIVGLICGNSKLWPLYLAFGNESKYRRSKPSCEAYEHVAYFETLPASFKDFAKMYTGGKGPNQPFLTHCHREMLHAQWSILLDDEFLEAYRHGIVIDCCDGVRRRFYPRIFTYSADYPEKIIIASIRNLGRCPCPRCLIPLDRVHNLGMARDLAQRTTLSRVDDVNHRNQVASARSIIYNMNYAVNSAAVERLLAKESLKSSPKDLKHKPNFRRKCTPNQDSQPQHL</sequence>
<proteinExistence type="predicted"/>
<feature type="compositionally biased region" description="Polar residues" evidence="1">
    <location>
        <begin position="582"/>
        <end position="592"/>
    </location>
</feature>
<feature type="compositionally biased region" description="Low complexity" evidence="1">
    <location>
        <begin position="39"/>
        <end position="59"/>
    </location>
</feature>
<dbReference type="EMBL" id="LUGG01000003">
    <property type="protein sequence ID" value="OBZ76009.1"/>
    <property type="molecule type" value="Genomic_DNA"/>
</dbReference>
<dbReference type="OMA" id="MHESWRI"/>
<feature type="region of interest" description="Disordered" evidence="1">
    <location>
        <begin position="85"/>
        <end position="106"/>
    </location>
</feature>
<feature type="region of interest" description="Disordered" evidence="1">
    <location>
        <begin position="565"/>
        <end position="592"/>
    </location>
</feature>
<feature type="compositionally biased region" description="Basic residues" evidence="1">
    <location>
        <begin position="571"/>
        <end position="581"/>
    </location>
</feature>
<evidence type="ECO:0000313" key="3">
    <source>
        <dbReference type="Proteomes" id="UP000092993"/>
    </source>
</evidence>
<dbReference type="OrthoDB" id="2798752at2759"/>
<evidence type="ECO:0000256" key="1">
    <source>
        <dbReference type="SAM" id="MobiDB-lite"/>
    </source>
</evidence>
<feature type="region of interest" description="Disordered" evidence="1">
    <location>
        <begin position="37"/>
        <end position="59"/>
    </location>
</feature>
<dbReference type="AlphaFoldDB" id="A0A1C7MHT7"/>
<dbReference type="InterPro" id="IPR041078">
    <property type="entry name" value="Plavaka"/>
</dbReference>
<comment type="caution">
    <text evidence="2">The sequence shown here is derived from an EMBL/GenBank/DDBJ whole genome shotgun (WGS) entry which is preliminary data.</text>
</comment>
<reference evidence="2 3" key="1">
    <citation type="submission" date="2016-03" db="EMBL/GenBank/DDBJ databases">
        <title>Whole genome sequencing of Grifola frondosa 9006-11.</title>
        <authorList>
            <person name="Min B."/>
            <person name="Park H."/>
            <person name="Kim J.-G."/>
            <person name="Cho H."/>
            <person name="Oh Y.-L."/>
            <person name="Kong W.-S."/>
            <person name="Choi I.-G."/>
        </authorList>
    </citation>
    <scope>NUCLEOTIDE SEQUENCE [LARGE SCALE GENOMIC DNA]</scope>
    <source>
        <strain evidence="2 3">9006-11</strain>
    </source>
</reference>
<keyword evidence="3" id="KW-1185">Reference proteome</keyword>
<dbReference type="Proteomes" id="UP000092993">
    <property type="component" value="Unassembled WGS sequence"/>
</dbReference>
<dbReference type="STRING" id="5627.A0A1C7MHT7"/>
<feature type="non-terminal residue" evidence="2">
    <location>
        <position position="1"/>
    </location>
</feature>
<accession>A0A1C7MHT7</accession>